<dbReference type="AlphaFoldDB" id="A0AAC8VXC4"/>
<dbReference type="InterPro" id="IPR034033">
    <property type="entry name" value="Serralysin-like"/>
</dbReference>
<keyword evidence="4" id="KW-0479">Metal-binding</keyword>
<feature type="domain" description="Peptidase metallopeptidase" evidence="9">
    <location>
        <begin position="28"/>
        <end position="216"/>
    </location>
</feature>
<dbReference type="KEGG" id="ati:AL072_10305"/>
<dbReference type="SMART" id="SM00235">
    <property type="entry name" value="ZnMc"/>
    <property type="match status" value="1"/>
</dbReference>
<proteinExistence type="predicted"/>
<evidence type="ECO:0000256" key="8">
    <source>
        <dbReference type="ARBA" id="ARBA00023049"/>
    </source>
</evidence>
<gene>
    <name evidence="10" type="ORF">AL072_10305</name>
</gene>
<evidence type="ECO:0000256" key="4">
    <source>
        <dbReference type="ARBA" id="ARBA00022723"/>
    </source>
</evidence>
<dbReference type="Proteomes" id="UP000069935">
    <property type="component" value="Chromosome 1"/>
</dbReference>
<dbReference type="GO" id="GO:0008270">
    <property type="term" value="F:zinc ion binding"/>
    <property type="evidence" value="ECO:0007669"/>
    <property type="project" value="InterPro"/>
</dbReference>
<keyword evidence="11" id="KW-1185">Reference proteome</keyword>
<reference evidence="11" key="1">
    <citation type="submission" date="2015-08" db="EMBL/GenBank/DDBJ databases">
        <title>Complete Genome Sequence of Azospirillum thiophilum BV-S.</title>
        <authorList>
            <person name="Fomenkov A."/>
            <person name="Vincze T."/>
            <person name="Grabovich M."/>
            <person name="Dubinina G."/>
            <person name="Orlova M."/>
            <person name="Belousova E."/>
            <person name="Roberts R.J."/>
        </authorList>
    </citation>
    <scope>NUCLEOTIDE SEQUENCE [LARGE SCALE GENOMIC DNA]</scope>
    <source>
        <strain evidence="11">BV-S</strain>
    </source>
</reference>
<sequence length="526" mass="54083">MSQSVLTDYISALLASGTPHWGSNGTVLDGSAVGGAVTVTYAFLTSSRQVSSADSSGFATMSTAQRAAVRQALAAWSAVANITFVETTDVSGATIAFGTNRQYGQSAAYAYYPSTASQGGQVFLANDSAANSSPTLGSYGYLTLVHEIGHALGLKHPGNYNAGSSDGTEGPYLPTATDNYAYSIMSYVDNDALPSGSYLTGPSLYDIAAIQYLYGANTATGAGDTSYTLNSASFTTLWDASGRNGLDGSAQTAALSLDLRAGGFSTAGSTLFLALAYGTTIQQATGGSGDDSITVNSLGNVLDGGAGTDTVVFSGTRSQYRVLQFDGGRYVVSGADGNDLLTGIEYLRFSDTGTALAASVSGSFDALRYIASSGDLIAAFGTDAGAGTQHFATNGLYEGRSLTGFDPYNYLAGYGDLLNAFGSDAGAATRHYIEFGNREGRSATLFDTLSYEASNPDLIAAFGSDSEAVELHYIVYGRFEGRSFTAFDAAAYLAVNPDVAAAVSGSLTGAKQHYVSYGYAEGRALA</sequence>
<dbReference type="PANTHER" id="PTHR10201">
    <property type="entry name" value="MATRIX METALLOPROTEINASE"/>
    <property type="match status" value="1"/>
</dbReference>
<keyword evidence="8" id="KW-0482">Metalloprotease</keyword>
<reference evidence="10 11" key="2">
    <citation type="journal article" date="2016" name="Genome Announc.">
        <title>Complete Genome Sequence of a Strain of Azospirillum thiophilum Isolated from a Sulfide Spring.</title>
        <authorList>
            <person name="Fomenkov A."/>
            <person name="Vincze T."/>
            <person name="Grabovich M."/>
            <person name="Anton B.P."/>
            <person name="Dubinina G."/>
            <person name="Orlova M."/>
            <person name="Belousova E."/>
            <person name="Roberts R.J."/>
        </authorList>
    </citation>
    <scope>NUCLEOTIDE SEQUENCE [LARGE SCALE GENOMIC DNA]</scope>
    <source>
        <strain evidence="10 11">BV-S</strain>
    </source>
</reference>
<dbReference type="Gene3D" id="2.150.10.10">
    <property type="entry name" value="Serralysin-like metalloprotease, C-terminal"/>
    <property type="match status" value="1"/>
</dbReference>
<evidence type="ECO:0000256" key="3">
    <source>
        <dbReference type="ARBA" id="ARBA00022670"/>
    </source>
</evidence>
<dbReference type="GO" id="GO:0031012">
    <property type="term" value="C:extracellular matrix"/>
    <property type="evidence" value="ECO:0007669"/>
    <property type="project" value="InterPro"/>
</dbReference>
<keyword evidence="3 10" id="KW-0645">Protease</keyword>
<protein>
    <submittedName>
        <fullName evidence="10">Protease</fullName>
    </submittedName>
</protein>
<dbReference type="GO" id="GO:0005509">
    <property type="term" value="F:calcium ion binding"/>
    <property type="evidence" value="ECO:0007669"/>
    <property type="project" value="InterPro"/>
</dbReference>
<dbReference type="InterPro" id="IPR011049">
    <property type="entry name" value="Serralysin-like_metalloprot_C"/>
</dbReference>
<dbReference type="InterPro" id="IPR001818">
    <property type="entry name" value="Pept_M10_metallopeptidase"/>
</dbReference>
<dbReference type="GO" id="GO:0006508">
    <property type="term" value="P:proteolysis"/>
    <property type="evidence" value="ECO:0007669"/>
    <property type="project" value="UniProtKB-KW"/>
</dbReference>
<dbReference type="Pfam" id="PF00413">
    <property type="entry name" value="Peptidase_M10"/>
    <property type="match status" value="1"/>
</dbReference>
<evidence type="ECO:0000313" key="11">
    <source>
        <dbReference type="Proteomes" id="UP000069935"/>
    </source>
</evidence>
<dbReference type="RefSeq" id="WP_045580409.1">
    <property type="nucleotide sequence ID" value="NZ_CP012401.1"/>
</dbReference>
<dbReference type="SUPFAM" id="SSF51120">
    <property type="entry name" value="beta-Roll"/>
    <property type="match status" value="1"/>
</dbReference>
<dbReference type="Gene3D" id="3.40.390.10">
    <property type="entry name" value="Collagenase (Catalytic Domain)"/>
    <property type="match status" value="1"/>
</dbReference>
<evidence type="ECO:0000313" key="10">
    <source>
        <dbReference type="EMBL" id="ALG71234.1"/>
    </source>
</evidence>
<evidence type="ECO:0000256" key="5">
    <source>
        <dbReference type="ARBA" id="ARBA00022737"/>
    </source>
</evidence>
<dbReference type="GO" id="GO:0005615">
    <property type="term" value="C:extracellular space"/>
    <property type="evidence" value="ECO:0007669"/>
    <property type="project" value="InterPro"/>
</dbReference>
<evidence type="ECO:0000256" key="2">
    <source>
        <dbReference type="ARBA" id="ARBA00022525"/>
    </source>
</evidence>
<evidence type="ECO:0000259" key="9">
    <source>
        <dbReference type="SMART" id="SM00235"/>
    </source>
</evidence>
<dbReference type="InterPro" id="IPR024079">
    <property type="entry name" value="MetalloPept_cat_dom_sf"/>
</dbReference>
<dbReference type="EMBL" id="CP012401">
    <property type="protein sequence ID" value="ALG71234.1"/>
    <property type="molecule type" value="Genomic_DNA"/>
</dbReference>
<keyword evidence="6" id="KW-0378">Hydrolase</keyword>
<evidence type="ECO:0000256" key="6">
    <source>
        <dbReference type="ARBA" id="ARBA00022801"/>
    </source>
</evidence>
<dbReference type="GO" id="GO:0004222">
    <property type="term" value="F:metalloendopeptidase activity"/>
    <property type="evidence" value="ECO:0007669"/>
    <property type="project" value="InterPro"/>
</dbReference>
<accession>A0AAC8VXC4</accession>
<dbReference type="Pfam" id="PF08548">
    <property type="entry name" value="Peptidase_M10_C"/>
    <property type="match status" value="1"/>
</dbReference>
<evidence type="ECO:0000256" key="7">
    <source>
        <dbReference type="ARBA" id="ARBA00022833"/>
    </source>
</evidence>
<keyword evidence="7" id="KW-0862">Zinc</keyword>
<keyword evidence="2" id="KW-0964">Secreted</keyword>
<keyword evidence="5" id="KW-0677">Repeat</keyword>
<evidence type="ECO:0000256" key="1">
    <source>
        <dbReference type="ARBA" id="ARBA00004613"/>
    </source>
</evidence>
<dbReference type="PANTHER" id="PTHR10201:SF323">
    <property type="entry name" value="MATRIX METALLOPROTEINASE-21"/>
    <property type="match status" value="1"/>
</dbReference>
<comment type="subcellular location">
    <subcellularLocation>
        <location evidence="1">Secreted</location>
    </subcellularLocation>
</comment>
<name>A0AAC8VXC4_9PROT</name>
<organism evidence="10 11">
    <name type="scientific">Azospirillum thiophilum</name>
    <dbReference type="NCBI Taxonomy" id="528244"/>
    <lineage>
        <taxon>Bacteria</taxon>
        <taxon>Pseudomonadati</taxon>
        <taxon>Pseudomonadota</taxon>
        <taxon>Alphaproteobacteria</taxon>
        <taxon>Rhodospirillales</taxon>
        <taxon>Azospirillaceae</taxon>
        <taxon>Azospirillum</taxon>
    </lineage>
</organism>
<dbReference type="InterPro" id="IPR013858">
    <property type="entry name" value="Peptidase_M10B_C"/>
</dbReference>
<dbReference type="CDD" id="cd04277">
    <property type="entry name" value="ZnMc_serralysin_like"/>
    <property type="match status" value="1"/>
</dbReference>
<dbReference type="InterPro" id="IPR006026">
    <property type="entry name" value="Peptidase_Metallo"/>
</dbReference>
<dbReference type="SUPFAM" id="SSF55486">
    <property type="entry name" value="Metalloproteases ('zincins'), catalytic domain"/>
    <property type="match status" value="1"/>
</dbReference>